<evidence type="ECO:0000256" key="1">
    <source>
        <dbReference type="ARBA" id="ARBA00007673"/>
    </source>
</evidence>
<dbReference type="GO" id="GO:0019629">
    <property type="term" value="P:propionate catabolic process, 2-methylcitrate cycle"/>
    <property type="evidence" value="ECO:0007669"/>
    <property type="project" value="InterPro"/>
</dbReference>
<dbReference type="GO" id="GO:0016853">
    <property type="term" value="F:isomerase activity"/>
    <property type="evidence" value="ECO:0007669"/>
    <property type="project" value="UniProtKB-KW"/>
</dbReference>
<keyword evidence="4" id="KW-1185">Reference proteome</keyword>
<evidence type="ECO:0000313" key="3">
    <source>
        <dbReference type="EMBL" id="MCG8147556.1"/>
    </source>
</evidence>
<dbReference type="SUPFAM" id="SSF54506">
    <property type="entry name" value="Diaminopimelate epimerase-like"/>
    <property type="match status" value="2"/>
</dbReference>
<sequence length="395" mass="41923">MNMAHFASQIAVKATYMRGGTSKGTFFKLDDLPERCQTPGQARDNFLLRVVGSPDPYGKQIDGLGNGSSSTSKVVILSKTDVADHDVNYLFGQVAIDKAMIDWSGNCGNLTAAVGSFAIANGLVDASKVPQNGICEVRIWQQNISKTIIAHVPMTDGQVQETGDFELDGVTFPAAEVKIEFIDPVDSDGDMFPTGNLIDKLKVPEIGEFDVTMINAGIPTIFLNAKDLGFTGAELQKDINSNQEILAKLEKIRAHGAVKMGLIAELTEAQTRQHTPKIAWVAPPADYTASSGKAVKAGDIDLLARAMSMGQLHHAMMGTASVAIGTAATIKGTLVNQAAGGKALSEVRFGHPSGTLLVGGESSKVDGKWQAKKVSMSRSARRLMVGEVYVPGDAF</sequence>
<dbReference type="NCBIfam" id="TIGR02334">
    <property type="entry name" value="prpF"/>
    <property type="match status" value="1"/>
</dbReference>
<evidence type="ECO:0000256" key="2">
    <source>
        <dbReference type="ARBA" id="ARBA00023235"/>
    </source>
</evidence>
<dbReference type="Gene3D" id="3.10.310.10">
    <property type="entry name" value="Diaminopimelate Epimerase, Chain A, domain 1"/>
    <property type="match status" value="2"/>
</dbReference>
<reference evidence="3" key="1">
    <citation type="submission" date="2021-08" db="EMBL/GenBank/DDBJ databases">
        <title>Complete genome sequence of Moraxella sp strain PS-22.</title>
        <authorList>
            <person name="Das S.K."/>
        </authorList>
    </citation>
    <scope>NUCLEOTIDE SEQUENCE</scope>
    <source>
        <strain evidence="3">PS-22</strain>
    </source>
</reference>
<dbReference type="Proteomes" id="UP001139238">
    <property type="component" value="Unassembled WGS sequence"/>
</dbReference>
<dbReference type="Pfam" id="PF04303">
    <property type="entry name" value="PrpF"/>
    <property type="match status" value="1"/>
</dbReference>
<name>A0A9X2A1U0_9GAMM</name>
<dbReference type="InterPro" id="IPR007400">
    <property type="entry name" value="PrpF-like"/>
</dbReference>
<dbReference type="PANTHER" id="PTHR43709">
    <property type="entry name" value="ACONITATE ISOMERASE-RELATED"/>
    <property type="match status" value="1"/>
</dbReference>
<keyword evidence="2 3" id="KW-0413">Isomerase</keyword>
<gene>
    <name evidence="3" type="primary">prpF</name>
    <name evidence="3" type="ORF">H9W84_05370</name>
</gene>
<evidence type="ECO:0000313" key="4">
    <source>
        <dbReference type="Proteomes" id="UP001139238"/>
    </source>
</evidence>
<dbReference type="AlphaFoldDB" id="A0A9X2A1U0"/>
<dbReference type="PANTHER" id="PTHR43709:SF2">
    <property type="entry name" value="DUF453 DOMAIN PROTEIN (AFU_ORTHOLOGUE AFUA_6G00360)"/>
    <property type="match status" value="1"/>
</dbReference>
<dbReference type="FunFam" id="3.10.310.10:FF:000018">
    <property type="entry name" value="2-methylaconitate cis-trans isomerase"/>
    <property type="match status" value="1"/>
</dbReference>
<accession>A0A9X2A1U0</accession>
<dbReference type="InterPro" id="IPR012709">
    <property type="entry name" value="PrpF"/>
</dbReference>
<comment type="caution">
    <text evidence="3">The sequence shown here is derived from an EMBL/GenBank/DDBJ whole genome shotgun (WGS) entry which is preliminary data.</text>
</comment>
<comment type="similarity">
    <text evidence="1">Belongs to the PrpF family.</text>
</comment>
<protein>
    <submittedName>
        <fullName evidence="3">2-methylaconitate cis-trans isomerase PrpF</fullName>
    </submittedName>
</protein>
<organism evidence="3 4">
    <name type="scientific">Moraxella tetraodonis</name>
    <dbReference type="NCBI Taxonomy" id="2767221"/>
    <lineage>
        <taxon>Bacteria</taxon>
        <taxon>Pseudomonadati</taxon>
        <taxon>Pseudomonadota</taxon>
        <taxon>Gammaproteobacteria</taxon>
        <taxon>Moraxellales</taxon>
        <taxon>Moraxellaceae</taxon>
        <taxon>Moraxella</taxon>
    </lineage>
</organism>
<dbReference type="EMBL" id="JACSYB010000001">
    <property type="protein sequence ID" value="MCG8147556.1"/>
    <property type="molecule type" value="Genomic_DNA"/>
</dbReference>
<proteinExistence type="inferred from homology"/>